<name>A0A0F3VIQ3_ECOLX</name>
<dbReference type="EMBL" id="QFSS01000011">
    <property type="protein sequence ID" value="PZZ73654.1"/>
    <property type="molecule type" value="Genomic_DNA"/>
</dbReference>
<keyword evidence="1" id="KW-0812">Transmembrane</keyword>
<evidence type="ECO:0000256" key="1">
    <source>
        <dbReference type="SAM" id="Phobius"/>
    </source>
</evidence>
<evidence type="ECO:0000313" key="4">
    <source>
        <dbReference type="Proteomes" id="UP000248865"/>
    </source>
</evidence>
<sequence length="322" mass="37390">MENVRFLQGVKQYFCTKALDVILLIYLFLGFILLPYKYLWKDIILSLCFVGILLYALVEENRITEYMGYFVKFSNKNRLNSCAAWCALIACFIFLFLVLSINIFSVSASLYVFSAFSVFVFLGSIFVILELEFENNNKLILIRSMIIACIPIIYLFASSCASSLFLSLSNLNITLTPWVEYFWKGMAFMLLFFMLMQLVIYFAFLTLWAKLSVYRLFILAGAFIVSTILVAFASKNVEGISYYVLKSTIDFEWRNQVKCGELNISRPDERYFGFNTDKYTVFYSNREGKWGVNELKCKKGSDRRDAYSIENVSEYNVPGWLK</sequence>
<reference evidence="3 5" key="2">
    <citation type="submission" date="2018-12" db="EMBL/GenBank/DDBJ databases">
        <title>Food and Water Safety Consortium.</title>
        <authorList>
            <person name="Tyson S."/>
            <person name="Peterson C.-L."/>
            <person name="Olson A."/>
            <person name="Tyler S."/>
            <person name="Cabral J."/>
            <person name="Lynch T."/>
            <person name="Knox N."/>
            <person name="Van Domselaar G."/>
            <person name="Graham M."/>
        </authorList>
    </citation>
    <scope>NUCLEOTIDE SEQUENCE [LARGE SCALE GENOMIC DNA]</scope>
    <source>
        <strain evidence="3 5">FWSEC0419</strain>
    </source>
</reference>
<gene>
    <name evidence="3" type="ORF">C9194_13590</name>
    <name evidence="2" type="ORF">DIV22_03415</name>
</gene>
<keyword evidence="1" id="KW-1133">Transmembrane helix</keyword>
<feature type="transmembrane region" description="Helical" evidence="1">
    <location>
        <begin position="110"/>
        <end position="129"/>
    </location>
</feature>
<feature type="transmembrane region" description="Helical" evidence="1">
    <location>
        <begin position="141"/>
        <end position="166"/>
    </location>
</feature>
<proteinExistence type="predicted"/>
<evidence type="ECO:0000313" key="2">
    <source>
        <dbReference type="EMBL" id="PZZ73654.1"/>
    </source>
</evidence>
<organism evidence="2 4">
    <name type="scientific">Escherichia coli</name>
    <dbReference type="NCBI Taxonomy" id="562"/>
    <lineage>
        <taxon>Bacteria</taxon>
        <taxon>Pseudomonadati</taxon>
        <taxon>Pseudomonadota</taxon>
        <taxon>Gammaproteobacteria</taxon>
        <taxon>Enterobacterales</taxon>
        <taxon>Enterobacteriaceae</taxon>
        <taxon>Escherichia</taxon>
    </lineage>
</organism>
<accession>A0A0F3VIQ3</accession>
<comment type="caution">
    <text evidence="2">The sequence shown here is derived from an EMBL/GenBank/DDBJ whole genome shotgun (WGS) entry which is preliminary data.</text>
</comment>
<feature type="transmembrane region" description="Helical" evidence="1">
    <location>
        <begin position="12"/>
        <end position="32"/>
    </location>
</feature>
<dbReference type="Proteomes" id="UP000305093">
    <property type="component" value="Unassembled WGS sequence"/>
</dbReference>
<evidence type="ECO:0000313" key="3">
    <source>
        <dbReference type="EMBL" id="TJF65377.1"/>
    </source>
</evidence>
<feature type="transmembrane region" description="Helical" evidence="1">
    <location>
        <begin position="186"/>
        <end position="209"/>
    </location>
</feature>
<feature type="transmembrane region" description="Helical" evidence="1">
    <location>
        <begin position="79"/>
        <end position="104"/>
    </location>
</feature>
<keyword evidence="1" id="KW-0472">Membrane</keyword>
<dbReference type="RefSeq" id="WP_000432643.1">
    <property type="nucleotide sequence ID" value="NZ_AP018808.1"/>
</dbReference>
<evidence type="ECO:0000313" key="5">
    <source>
        <dbReference type="Proteomes" id="UP000305093"/>
    </source>
</evidence>
<dbReference type="AlphaFoldDB" id="A0A0F3VIQ3"/>
<dbReference type="EMBL" id="RROO01000022">
    <property type="protein sequence ID" value="TJF65377.1"/>
    <property type="molecule type" value="Genomic_DNA"/>
</dbReference>
<protein>
    <submittedName>
        <fullName evidence="2">Uncharacterized protein</fullName>
    </submittedName>
</protein>
<reference evidence="2 4" key="1">
    <citation type="submission" date="2018-05" db="EMBL/GenBank/DDBJ databases">
        <title>Genomic sequencing of EHEC O26 New European Clone.</title>
        <authorList>
            <person name="Karnisova L."/>
            <person name="Nunvar J."/>
            <person name="Marejkova M."/>
            <person name="Mellmann A."/>
            <person name="Drevinek P."/>
            <person name="Blahova K."/>
            <person name="Bielaszewska M."/>
        </authorList>
    </citation>
    <scope>NUCLEOTIDE SEQUENCE [LARGE SCALE GENOMIC DNA]</scope>
    <source>
        <strain evidence="2 4">14-391</strain>
    </source>
</reference>
<feature type="transmembrane region" description="Helical" evidence="1">
    <location>
        <begin position="216"/>
        <end position="234"/>
    </location>
</feature>
<feature type="transmembrane region" description="Helical" evidence="1">
    <location>
        <begin position="38"/>
        <end position="58"/>
    </location>
</feature>
<dbReference type="Proteomes" id="UP000248865">
    <property type="component" value="Unassembled WGS sequence"/>
</dbReference>